<proteinExistence type="predicted"/>
<protein>
    <submittedName>
        <fullName evidence="3">DUF1992 domain-containing protein</fullName>
    </submittedName>
</protein>
<feature type="region of interest" description="Disordered" evidence="1">
    <location>
        <begin position="1"/>
        <end position="82"/>
    </location>
</feature>
<evidence type="ECO:0000256" key="1">
    <source>
        <dbReference type="SAM" id="MobiDB-lite"/>
    </source>
</evidence>
<gene>
    <name evidence="3" type="ORF">ABRQ22_12730</name>
</gene>
<name>A0AAU8FWX8_9MICO</name>
<feature type="compositionally biased region" description="Basic and acidic residues" evidence="1">
    <location>
        <begin position="8"/>
        <end position="44"/>
    </location>
</feature>
<dbReference type="InterPro" id="IPR018961">
    <property type="entry name" value="DnaJ_homolog_subfam-C_membr-28"/>
</dbReference>
<evidence type="ECO:0000259" key="2">
    <source>
        <dbReference type="Pfam" id="PF09350"/>
    </source>
</evidence>
<reference evidence="3" key="1">
    <citation type="submission" date="2024-06" db="EMBL/GenBank/DDBJ databases">
        <title>Complete genome sequence of the cellulolytic actinobacterium, Cellulosimicrobium ES-005.</title>
        <authorList>
            <person name="Matthews C.T."/>
            <person name="Underwood K.D."/>
            <person name="Ghanchi K.M."/>
            <person name="Fields S.D."/>
            <person name="Gardner S.G."/>
        </authorList>
    </citation>
    <scope>NUCLEOTIDE SEQUENCE</scope>
    <source>
        <strain evidence="3">ES-005</strain>
    </source>
</reference>
<sequence>MFRRRSRATSDDDPVRRAAQYRVDRETARERSDRGEAGRDEAGRSDTPAPPGGEAPAAASREPDDDAGSRGPRRVRPEDRAMYVDTVIDQAIRRGEFDDLPLAGKPIPGLTGTHDPDWWLKSVIEREQLTGLGPPAMLLRQEDRELDDRLDRELDETTVREILTDFNARVVDARRQLLGGPPVVTPTRDVDHEVARWRARRDRTA</sequence>
<dbReference type="AlphaFoldDB" id="A0AAU8FWX8"/>
<dbReference type="RefSeq" id="WP_353706987.1">
    <property type="nucleotide sequence ID" value="NZ_CP159290.1"/>
</dbReference>
<organism evidence="3">
    <name type="scientific">Cellulosimicrobium sp. ES-005</name>
    <dbReference type="NCBI Taxonomy" id="3163031"/>
    <lineage>
        <taxon>Bacteria</taxon>
        <taxon>Bacillati</taxon>
        <taxon>Actinomycetota</taxon>
        <taxon>Actinomycetes</taxon>
        <taxon>Micrococcales</taxon>
        <taxon>Promicromonosporaceae</taxon>
        <taxon>Cellulosimicrobium</taxon>
    </lineage>
</organism>
<accession>A0AAU8FWX8</accession>
<evidence type="ECO:0000313" key="3">
    <source>
        <dbReference type="EMBL" id="XCH28465.1"/>
    </source>
</evidence>
<dbReference type="EMBL" id="CP159290">
    <property type="protein sequence ID" value="XCH28465.1"/>
    <property type="molecule type" value="Genomic_DNA"/>
</dbReference>
<dbReference type="Pfam" id="PF09350">
    <property type="entry name" value="DJC28_CD"/>
    <property type="match status" value="1"/>
</dbReference>
<feature type="domain" description="DnaJ homologue subfamily C member 28 conserved" evidence="2">
    <location>
        <begin position="84"/>
        <end position="151"/>
    </location>
</feature>